<keyword evidence="1" id="KW-0472">Membrane</keyword>
<reference evidence="2 3" key="1">
    <citation type="submission" date="2019-02" db="EMBL/GenBank/DDBJ databases">
        <title>Deep-cultivation of Planctomycetes and their phenomic and genomic characterization uncovers novel biology.</title>
        <authorList>
            <person name="Wiegand S."/>
            <person name="Jogler M."/>
            <person name="Boedeker C."/>
            <person name="Pinto D."/>
            <person name="Vollmers J."/>
            <person name="Rivas-Marin E."/>
            <person name="Kohn T."/>
            <person name="Peeters S.H."/>
            <person name="Heuer A."/>
            <person name="Rast P."/>
            <person name="Oberbeckmann S."/>
            <person name="Bunk B."/>
            <person name="Jeske O."/>
            <person name="Meyerdierks A."/>
            <person name="Storesund J.E."/>
            <person name="Kallscheuer N."/>
            <person name="Luecker S."/>
            <person name="Lage O.M."/>
            <person name="Pohl T."/>
            <person name="Merkel B.J."/>
            <person name="Hornburger P."/>
            <person name="Mueller R.-W."/>
            <person name="Bruemmer F."/>
            <person name="Labrenz M."/>
            <person name="Spormann A.M."/>
            <person name="Op den Camp H."/>
            <person name="Overmann J."/>
            <person name="Amann R."/>
            <person name="Jetten M.S.M."/>
            <person name="Mascher T."/>
            <person name="Medema M.H."/>
            <person name="Devos D.P."/>
            <person name="Kaster A.-K."/>
            <person name="Ovreas L."/>
            <person name="Rohde M."/>
            <person name="Galperin M.Y."/>
            <person name="Jogler C."/>
        </authorList>
    </citation>
    <scope>NUCLEOTIDE SEQUENCE [LARGE SCALE GENOMIC DNA]</scope>
    <source>
        <strain evidence="2 3">HG66A1</strain>
    </source>
</reference>
<keyword evidence="1" id="KW-1133">Transmembrane helix</keyword>
<keyword evidence="3" id="KW-1185">Reference proteome</keyword>
<proteinExistence type="predicted"/>
<feature type="transmembrane region" description="Helical" evidence="1">
    <location>
        <begin position="48"/>
        <end position="70"/>
    </location>
</feature>
<feature type="transmembrane region" description="Helical" evidence="1">
    <location>
        <begin position="6"/>
        <end position="27"/>
    </location>
</feature>
<dbReference type="EMBL" id="CP036266">
    <property type="protein sequence ID" value="QDT23085.1"/>
    <property type="molecule type" value="Genomic_DNA"/>
</dbReference>
<evidence type="ECO:0000313" key="2">
    <source>
        <dbReference type="EMBL" id="QDT23085.1"/>
    </source>
</evidence>
<evidence type="ECO:0000313" key="3">
    <source>
        <dbReference type="Proteomes" id="UP000320421"/>
    </source>
</evidence>
<evidence type="ECO:0000256" key="1">
    <source>
        <dbReference type="SAM" id="Phobius"/>
    </source>
</evidence>
<sequence>MERFLVNIFLAILIWGGVGGMLLRAYVDKTNGLIVDDPIEKPSRMKAFAIMGFLSLFNMAGVFFLNIIWHVQKWDVPHVVEQAILCPGMILTGTFLFALVLPATLKKAAVTSTFCNLAFLGGAVLIYVVRQLQTMIH</sequence>
<name>A0A517PUN4_9PLAN</name>
<accession>A0A517PUN4</accession>
<dbReference type="RefSeq" id="WP_145189967.1">
    <property type="nucleotide sequence ID" value="NZ_CP036266.1"/>
</dbReference>
<organism evidence="2 3">
    <name type="scientific">Gimesia chilikensis</name>
    <dbReference type="NCBI Taxonomy" id="2605989"/>
    <lineage>
        <taxon>Bacteria</taxon>
        <taxon>Pseudomonadati</taxon>
        <taxon>Planctomycetota</taxon>
        <taxon>Planctomycetia</taxon>
        <taxon>Planctomycetales</taxon>
        <taxon>Planctomycetaceae</taxon>
        <taxon>Gimesia</taxon>
    </lineage>
</organism>
<dbReference type="AlphaFoldDB" id="A0A517PUN4"/>
<feature type="transmembrane region" description="Helical" evidence="1">
    <location>
        <begin position="108"/>
        <end position="129"/>
    </location>
</feature>
<gene>
    <name evidence="2" type="ORF">HG66A1_48990</name>
</gene>
<keyword evidence="1" id="KW-0812">Transmembrane</keyword>
<dbReference type="Proteomes" id="UP000320421">
    <property type="component" value="Chromosome"/>
</dbReference>
<protein>
    <submittedName>
        <fullName evidence="2">Uncharacterized protein</fullName>
    </submittedName>
</protein>
<feature type="transmembrane region" description="Helical" evidence="1">
    <location>
        <begin position="82"/>
        <end position="101"/>
    </location>
</feature>
<dbReference type="OrthoDB" id="9885941at2"/>